<dbReference type="GO" id="GO:0005789">
    <property type="term" value="C:endoplasmic reticulum membrane"/>
    <property type="evidence" value="ECO:0007669"/>
    <property type="project" value="UniProtKB-SubCell"/>
</dbReference>
<feature type="transmembrane region" description="Helical" evidence="9">
    <location>
        <begin position="213"/>
        <end position="230"/>
    </location>
</feature>
<keyword evidence="8 9" id="KW-0472">Membrane</keyword>
<dbReference type="STRING" id="1314790.A0A1Y1YKD4"/>
<feature type="transmembrane region" description="Helical" evidence="9">
    <location>
        <begin position="119"/>
        <end position="137"/>
    </location>
</feature>
<accession>A0A1Y1YKD4</accession>
<organism evidence="10 11">
    <name type="scientific">Basidiobolus meristosporus CBS 931.73</name>
    <dbReference type="NCBI Taxonomy" id="1314790"/>
    <lineage>
        <taxon>Eukaryota</taxon>
        <taxon>Fungi</taxon>
        <taxon>Fungi incertae sedis</taxon>
        <taxon>Zoopagomycota</taxon>
        <taxon>Entomophthoromycotina</taxon>
        <taxon>Basidiobolomycetes</taxon>
        <taxon>Basidiobolales</taxon>
        <taxon>Basidiobolaceae</taxon>
        <taxon>Basidiobolus</taxon>
    </lineage>
</organism>
<dbReference type="GO" id="GO:0007030">
    <property type="term" value="P:Golgi organization"/>
    <property type="evidence" value="ECO:0007669"/>
    <property type="project" value="TreeGrafter"/>
</dbReference>
<evidence type="ECO:0000256" key="2">
    <source>
        <dbReference type="ARBA" id="ARBA00006945"/>
    </source>
</evidence>
<evidence type="ECO:0000256" key="6">
    <source>
        <dbReference type="ARBA" id="ARBA00022927"/>
    </source>
</evidence>
<dbReference type="Proteomes" id="UP000193498">
    <property type="component" value="Unassembled WGS sequence"/>
</dbReference>
<keyword evidence="7 9" id="KW-1133">Transmembrane helix</keyword>
<dbReference type="GO" id="GO:0015031">
    <property type="term" value="P:protein transport"/>
    <property type="evidence" value="ECO:0007669"/>
    <property type="project" value="UniProtKB-KW"/>
</dbReference>
<keyword evidence="4 9" id="KW-0812">Transmembrane</keyword>
<evidence type="ECO:0000256" key="4">
    <source>
        <dbReference type="ARBA" id="ARBA00022692"/>
    </source>
</evidence>
<dbReference type="PANTHER" id="PTHR23427:SF1">
    <property type="entry name" value="SURFEIT LOCUS PROTEIN 4"/>
    <property type="match status" value="1"/>
</dbReference>
<keyword evidence="6" id="KW-0653">Protein transport</keyword>
<protein>
    <submittedName>
        <fullName evidence="10">SURF4-domain-containing protein</fullName>
    </submittedName>
</protein>
<keyword evidence="3" id="KW-0813">Transport</keyword>
<comment type="similarity">
    <text evidence="2">Belongs to the SURF4 family.</text>
</comment>
<evidence type="ECO:0000256" key="9">
    <source>
        <dbReference type="SAM" id="Phobius"/>
    </source>
</evidence>
<dbReference type="PANTHER" id="PTHR23427">
    <property type="entry name" value="SURFEIT LOCUS PROTEIN"/>
    <property type="match status" value="1"/>
</dbReference>
<sequence length="276" mass="30849">MIQSARNLSARIENLISKTATPLKPAIPIIARFLLVVTFFEDSLRIIAQWADQLTYLENYRGFYHGANHAFLGLNVFIMCAGSAMVIMRKRTEYAVGGLFGVVISQTIGYGLFFDFNFFLRNVSILGGLLMLLADSINSQNDKRKTVFPGLPTISYTNRSTYIQLAGRILLIFLFMSFVFAGEMTPLRVAASAIGLVASAMVVIGFKAKFSALFLVLFLSVFNVIINNWWTIHHNHPTRDFVMYDFFQTLSIMGGLLLLVNLGPGGISVDEKKKNY</sequence>
<evidence type="ECO:0000256" key="5">
    <source>
        <dbReference type="ARBA" id="ARBA00022824"/>
    </source>
</evidence>
<feature type="transmembrane region" description="Helical" evidence="9">
    <location>
        <begin position="250"/>
        <end position="269"/>
    </location>
</feature>
<name>A0A1Y1YKD4_9FUNG</name>
<keyword evidence="5" id="KW-0256">Endoplasmic reticulum</keyword>
<dbReference type="InParanoid" id="A0A1Y1YKD4"/>
<evidence type="ECO:0000313" key="10">
    <source>
        <dbReference type="EMBL" id="ORX98459.1"/>
    </source>
</evidence>
<dbReference type="AlphaFoldDB" id="A0A1Y1YKD4"/>
<evidence type="ECO:0000256" key="8">
    <source>
        <dbReference type="ARBA" id="ARBA00023136"/>
    </source>
</evidence>
<evidence type="ECO:0000256" key="3">
    <source>
        <dbReference type="ARBA" id="ARBA00022448"/>
    </source>
</evidence>
<evidence type="ECO:0000256" key="1">
    <source>
        <dbReference type="ARBA" id="ARBA00004477"/>
    </source>
</evidence>
<dbReference type="OrthoDB" id="7859621at2759"/>
<dbReference type="GO" id="GO:0005793">
    <property type="term" value="C:endoplasmic reticulum-Golgi intermediate compartment"/>
    <property type="evidence" value="ECO:0007669"/>
    <property type="project" value="TreeGrafter"/>
</dbReference>
<feature type="transmembrane region" description="Helical" evidence="9">
    <location>
        <begin position="94"/>
        <end position="113"/>
    </location>
</feature>
<feature type="transmembrane region" description="Helical" evidence="9">
    <location>
        <begin position="187"/>
        <end position="206"/>
    </location>
</feature>
<evidence type="ECO:0000256" key="7">
    <source>
        <dbReference type="ARBA" id="ARBA00022989"/>
    </source>
</evidence>
<feature type="transmembrane region" description="Helical" evidence="9">
    <location>
        <begin position="162"/>
        <end position="181"/>
    </location>
</feature>
<gene>
    <name evidence="10" type="ORF">K493DRAFT_406563</name>
</gene>
<dbReference type="EMBL" id="MCFE01000113">
    <property type="protein sequence ID" value="ORX98459.1"/>
    <property type="molecule type" value="Genomic_DNA"/>
</dbReference>
<dbReference type="FunCoup" id="A0A1Y1YKD4">
    <property type="interactions" value="585"/>
</dbReference>
<keyword evidence="11" id="KW-1185">Reference proteome</keyword>
<feature type="transmembrane region" description="Helical" evidence="9">
    <location>
        <begin position="21"/>
        <end position="40"/>
    </location>
</feature>
<feature type="transmembrane region" description="Helical" evidence="9">
    <location>
        <begin position="69"/>
        <end position="87"/>
    </location>
</feature>
<comment type="caution">
    <text evidence="10">The sequence shown here is derived from an EMBL/GenBank/DDBJ whole genome shotgun (WGS) entry which is preliminary data.</text>
</comment>
<comment type="subcellular location">
    <subcellularLocation>
        <location evidence="1">Endoplasmic reticulum membrane</location>
        <topology evidence="1">Multi-pass membrane protein</topology>
    </subcellularLocation>
</comment>
<dbReference type="InterPro" id="IPR002995">
    <property type="entry name" value="Surf4"/>
</dbReference>
<dbReference type="Pfam" id="PF02077">
    <property type="entry name" value="SURF4"/>
    <property type="match status" value="1"/>
</dbReference>
<reference evidence="10 11" key="1">
    <citation type="submission" date="2016-07" db="EMBL/GenBank/DDBJ databases">
        <title>Pervasive Adenine N6-methylation of Active Genes in Fungi.</title>
        <authorList>
            <consortium name="DOE Joint Genome Institute"/>
            <person name="Mondo S.J."/>
            <person name="Dannebaum R.O."/>
            <person name="Kuo R.C."/>
            <person name="Labutti K."/>
            <person name="Haridas S."/>
            <person name="Kuo A."/>
            <person name="Salamov A."/>
            <person name="Ahrendt S.R."/>
            <person name="Lipzen A."/>
            <person name="Sullivan W."/>
            <person name="Andreopoulos W.B."/>
            <person name="Clum A."/>
            <person name="Lindquist E."/>
            <person name="Daum C."/>
            <person name="Ramamoorthy G.K."/>
            <person name="Gryganskyi A."/>
            <person name="Culley D."/>
            <person name="Magnuson J.K."/>
            <person name="James T.Y."/>
            <person name="O'Malley M.A."/>
            <person name="Stajich J.E."/>
            <person name="Spatafora J.W."/>
            <person name="Visel A."/>
            <person name="Grigoriev I.V."/>
        </authorList>
    </citation>
    <scope>NUCLEOTIDE SEQUENCE [LARGE SCALE GENOMIC DNA]</scope>
    <source>
        <strain evidence="10 11">CBS 931.73</strain>
    </source>
</reference>
<proteinExistence type="inferred from homology"/>
<evidence type="ECO:0000313" key="11">
    <source>
        <dbReference type="Proteomes" id="UP000193498"/>
    </source>
</evidence>
<dbReference type="InterPro" id="IPR045214">
    <property type="entry name" value="Surf1/Surf4"/>
</dbReference>